<feature type="region of interest" description="Disordered" evidence="1">
    <location>
        <begin position="41"/>
        <end position="76"/>
    </location>
</feature>
<evidence type="ECO:0000313" key="3">
    <source>
        <dbReference type="WBParaSite" id="Hba_06226"/>
    </source>
</evidence>
<dbReference type="WBParaSite" id="Hba_06226">
    <property type="protein sequence ID" value="Hba_06226"/>
    <property type="gene ID" value="Hba_06226"/>
</dbReference>
<evidence type="ECO:0000313" key="2">
    <source>
        <dbReference type="Proteomes" id="UP000095283"/>
    </source>
</evidence>
<evidence type="ECO:0000256" key="1">
    <source>
        <dbReference type="SAM" id="MobiDB-lite"/>
    </source>
</evidence>
<protein>
    <submittedName>
        <fullName evidence="3">Uncharacterized protein</fullName>
    </submittedName>
</protein>
<dbReference type="Proteomes" id="UP000095283">
    <property type="component" value="Unplaced"/>
</dbReference>
<proteinExistence type="predicted"/>
<keyword evidence="2" id="KW-1185">Reference proteome</keyword>
<dbReference type="AlphaFoldDB" id="A0A1I7WM48"/>
<organism evidence="2 3">
    <name type="scientific">Heterorhabditis bacteriophora</name>
    <name type="common">Entomopathogenic nematode worm</name>
    <dbReference type="NCBI Taxonomy" id="37862"/>
    <lineage>
        <taxon>Eukaryota</taxon>
        <taxon>Metazoa</taxon>
        <taxon>Ecdysozoa</taxon>
        <taxon>Nematoda</taxon>
        <taxon>Chromadorea</taxon>
        <taxon>Rhabditida</taxon>
        <taxon>Rhabditina</taxon>
        <taxon>Rhabditomorpha</taxon>
        <taxon>Strongyloidea</taxon>
        <taxon>Heterorhabditidae</taxon>
        <taxon>Heterorhabditis</taxon>
    </lineage>
</organism>
<reference evidence="3" key="1">
    <citation type="submission" date="2016-11" db="UniProtKB">
        <authorList>
            <consortium name="WormBaseParasite"/>
        </authorList>
    </citation>
    <scope>IDENTIFICATION</scope>
</reference>
<accession>A0A1I7WM48</accession>
<sequence>MSTIIQPSPSTWGLASFGRMSSVEELDSSLTLLSRHAVLGKGLPMTPPGTPLVARSPEQTNRFDYSPDSPSVRIPPNTPITPSCAKPPQLPAHYDIRCVPRGKAICENIRSLLIYNNELVFSSSTTNGANVPTPNVAAIDNKIEQAMVNFVASDFSSNLLMPHIVLRQTITDLEQRLICSDDNNVFPLFVLLDGCVSSVCIAFLLKIPKK</sequence>
<name>A0A1I7WM48_HETBA</name>